<evidence type="ECO:0000256" key="6">
    <source>
        <dbReference type="ARBA" id="ARBA00022833"/>
    </source>
</evidence>
<evidence type="ECO:0000256" key="5">
    <source>
        <dbReference type="ARBA" id="ARBA00022771"/>
    </source>
</evidence>
<dbReference type="Pfam" id="PF00096">
    <property type="entry name" value="zf-C2H2"/>
    <property type="match status" value="4"/>
</dbReference>
<evidence type="ECO:0000256" key="12">
    <source>
        <dbReference type="SAM" id="MobiDB-lite"/>
    </source>
</evidence>
<dbReference type="PROSITE" id="PS00028">
    <property type="entry name" value="ZINC_FINGER_C2H2_1"/>
    <property type="match status" value="4"/>
</dbReference>
<dbReference type="GO" id="GO:0000785">
    <property type="term" value="C:chromatin"/>
    <property type="evidence" value="ECO:0007669"/>
    <property type="project" value="TreeGrafter"/>
</dbReference>
<dbReference type="InterPro" id="IPR036236">
    <property type="entry name" value="Znf_C2H2_sf"/>
</dbReference>
<evidence type="ECO:0000256" key="4">
    <source>
        <dbReference type="ARBA" id="ARBA00022737"/>
    </source>
</evidence>
<proteinExistence type="inferred from homology"/>
<feature type="domain" description="C2H2-type" evidence="13">
    <location>
        <begin position="227"/>
        <end position="254"/>
    </location>
</feature>
<dbReference type="PROSITE" id="PS50157">
    <property type="entry name" value="ZINC_FINGER_C2H2_2"/>
    <property type="match status" value="4"/>
</dbReference>
<keyword evidence="8" id="KW-0238">DNA-binding</keyword>
<keyword evidence="15" id="KW-1185">Reference proteome</keyword>
<dbReference type="GO" id="GO:0000981">
    <property type="term" value="F:DNA-binding transcription factor activity, RNA polymerase II-specific"/>
    <property type="evidence" value="ECO:0007669"/>
    <property type="project" value="UniProtKB-ARBA"/>
</dbReference>
<evidence type="ECO:0000256" key="11">
    <source>
        <dbReference type="PROSITE-ProRule" id="PRU00042"/>
    </source>
</evidence>
<comment type="subcellular location">
    <subcellularLocation>
        <location evidence="1">Nucleus</location>
    </subcellularLocation>
</comment>
<keyword evidence="7" id="KW-0805">Transcription regulation</keyword>
<dbReference type="SMART" id="SM00355">
    <property type="entry name" value="ZnF_C2H2"/>
    <property type="match status" value="4"/>
</dbReference>
<feature type="domain" description="C2H2-type" evidence="13">
    <location>
        <begin position="169"/>
        <end position="196"/>
    </location>
</feature>
<dbReference type="AlphaFoldDB" id="A0A3N4HZF2"/>
<feature type="region of interest" description="Disordered" evidence="12">
    <location>
        <begin position="1"/>
        <end position="79"/>
    </location>
</feature>
<evidence type="ECO:0000256" key="10">
    <source>
        <dbReference type="ARBA" id="ARBA00023242"/>
    </source>
</evidence>
<evidence type="ECO:0000256" key="3">
    <source>
        <dbReference type="ARBA" id="ARBA00022723"/>
    </source>
</evidence>
<feature type="region of interest" description="Disordered" evidence="12">
    <location>
        <begin position="397"/>
        <end position="466"/>
    </location>
</feature>
<feature type="compositionally biased region" description="Polar residues" evidence="12">
    <location>
        <begin position="345"/>
        <end position="363"/>
    </location>
</feature>
<dbReference type="FunFam" id="3.30.160.60:FF:000125">
    <property type="entry name" value="Putative zinc finger protein 143"/>
    <property type="match status" value="1"/>
</dbReference>
<feature type="compositionally biased region" description="Low complexity" evidence="12">
    <location>
        <begin position="111"/>
        <end position="131"/>
    </location>
</feature>
<keyword evidence="4" id="KW-0677">Repeat</keyword>
<evidence type="ECO:0000256" key="9">
    <source>
        <dbReference type="ARBA" id="ARBA00023163"/>
    </source>
</evidence>
<evidence type="ECO:0000256" key="7">
    <source>
        <dbReference type="ARBA" id="ARBA00023015"/>
    </source>
</evidence>
<protein>
    <recommendedName>
        <fullName evidence="13">C2H2-type domain-containing protein</fullName>
    </recommendedName>
</protein>
<reference evidence="14 15" key="1">
    <citation type="journal article" date="2018" name="Nat. Ecol. Evol.">
        <title>Pezizomycetes genomes reveal the molecular basis of ectomycorrhizal truffle lifestyle.</title>
        <authorList>
            <person name="Murat C."/>
            <person name="Payen T."/>
            <person name="Noel B."/>
            <person name="Kuo A."/>
            <person name="Morin E."/>
            <person name="Chen J."/>
            <person name="Kohler A."/>
            <person name="Krizsan K."/>
            <person name="Balestrini R."/>
            <person name="Da Silva C."/>
            <person name="Montanini B."/>
            <person name="Hainaut M."/>
            <person name="Levati E."/>
            <person name="Barry K.W."/>
            <person name="Belfiori B."/>
            <person name="Cichocki N."/>
            <person name="Clum A."/>
            <person name="Dockter R.B."/>
            <person name="Fauchery L."/>
            <person name="Guy J."/>
            <person name="Iotti M."/>
            <person name="Le Tacon F."/>
            <person name="Lindquist E.A."/>
            <person name="Lipzen A."/>
            <person name="Malagnac F."/>
            <person name="Mello A."/>
            <person name="Molinier V."/>
            <person name="Miyauchi S."/>
            <person name="Poulain J."/>
            <person name="Riccioni C."/>
            <person name="Rubini A."/>
            <person name="Sitrit Y."/>
            <person name="Splivallo R."/>
            <person name="Traeger S."/>
            <person name="Wang M."/>
            <person name="Zifcakova L."/>
            <person name="Wipf D."/>
            <person name="Zambonelli A."/>
            <person name="Paolocci F."/>
            <person name="Nowrousian M."/>
            <person name="Ottonello S."/>
            <person name="Baldrian P."/>
            <person name="Spatafora J.W."/>
            <person name="Henrissat B."/>
            <person name="Nagy L.G."/>
            <person name="Aury J.M."/>
            <person name="Wincker P."/>
            <person name="Grigoriev I.V."/>
            <person name="Bonfante P."/>
            <person name="Martin F.M."/>
        </authorList>
    </citation>
    <scope>NUCLEOTIDE SEQUENCE [LARGE SCALE GENOMIC DNA]</scope>
    <source>
        <strain evidence="14 15">RN42</strain>
    </source>
</reference>
<dbReference type="FunFam" id="3.30.160.60:FF:000184">
    <property type="entry name" value="Zinc finger protein 333"/>
    <property type="match status" value="1"/>
</dbReference>
<dbReference type="FunFam" id="3.30.160.60:FF:000072">
    <property type="entry name" value="zinc finger protein 143 isoform X1"/>
    <property type="match status" value="1"/>
</dbReference>
<feature type="region of interest" description="Disordered" evidence="12">
    <location>
        <begin position="327"/>
        <end position="367"/>
    </location>
</feature>
<organism evidence="14 15">
    <name type="scientific">Ascobolus immersus RN42</name>
    <dbReference type="NCBI Taxonomy" id="1160509"/>
    <lineage>
        <taxon>Eukaryota</taxon>
        <taxon>Fungi</taxon>
        <taxon>Dikarya</taxon>
        <taxon>Ascomycota</taxon>
        <taxon>Pezizomycotina</taxon>
        <taxon>Pezizomycetes</taxon>
        <taxon>Pezizales</taxon>
        <taxon>Ascobolaceae</taxon>
        <taxon>Ascobolus</taxon>
    </lineage>
</organism>
<dbReference type="Gene3D" id="3.30.160.60">
    <property type="entry name" value="Classic Zinc Finger"/>
    <property type="match status" value="4"/>
</dbReference>
<dbReference type="PANTHER" id="PTHR14003:SF20">
    <property type="entry name" value="FINGER DOMAIN PROTEIN, PUTATIVE (AFU_ORTHOLOGUE AFUA_4G10380)-RELATED"/>
    <property type="match status" value="1"/>
</dbReference>
<evidence type="ECO:0000256" key="2">
    <source>
        <dbReference type="ARBA" id="ARBA00006991"/>
    </source>
</evidence>
<feature type="compositionally biased region" description="Polar residues" evidence="12">
    <location>
        <begin position="449"/>
        <end position="466"/>
    </location>
</feature>
<evidence type="ECO:0000256" key="8">
    <source>
        <dbReference type="ARBA" id="ARBA00023125"/>
    </source>
</evidence>
<dbReference type="GO" id="GO:0005634">
    <property type="term" value="C:nucleus"/>
    <property type="evidence" value="ECO:0007669"/>
    <property type="project" value="UniProtKB-SubCell"/>
</dbReference>
<dbReference type="InterPro" id="IPR013087">
    <property type="entry name" value="Znf_C2H2_type"/>
</dbReference>
<evidence type="ECO:0000313" key="14">
    <source>
        <dbReference type="EMBL" id="RPA79245.1"/>
    </source>
</evidence>
<feature type="compositionally biased region" description="Polar residues" evidence="12">
    <location>
        <begin position="1"/>
        <end position="15"/>
    </location>
</feature>
<feature type="region of interest" description="Disordered" evidence="12">
    <location>
        <begin position="291"/>
        <end position="311"/>
    </location>
</feature>
<dbReference type="PANTHER" id="PTHR14003">
    <property type="entry name" value="TRANSCRIPTIONAL REPRESSOR PROTEIN YY"/>
    <property type="match status" value="1"/>
</dbReference>
<dbReference type="STRING" id="1160509.A0A3N4HZF2"/>
<keyword evidence="5 11" id="KW-0863">Zinc-finger</keyword>
<evidence type="ECO:0000256" key="1">
    <source>
        <dbReference type="ARBA" id="ARBA00004123"/>
    </source>
</evidence>
<comment type="similarity">
    <text evidence="2">Belongs to the krueppel C2H2-type zinc-finger protein family.</text>
</comment>
<dbReference type="FunFam" id="3.30.160.60:FF:000931">
    <property type="entry name" value="zinc finger protein 697"/>
    <property type="match status" value="1"/>
</dbReference>
<dbReference type="SUPFAM" id="SSF57667">
    <property type="entry name" value="beta-beta-alpha zinc fingers"/>
    <property type="match status" value="2"/>
</dbReference>
<name>A0A3N4HZF2_ASCIM</name>
<keyword evidence="6" id="KW-0862">Zinc</keyword>
<dbReference type="OrthoDB" id="3437960at2759"/>
<feature type="domain" description="C2H2-type" evidence="13">
    <location>
        <begin position="255"/>
        <end position="284"/>
    </location>
</feature>
<feature type="compositionally biased region" description="Polar residues" evidence="12">
    <location>
        <begin position="30"/>
        <end position="49"/>
    </location>
</feature>
<keyword evidence="9" id="KW-0804">Transcription</keyword>
<feature type="domain" description="C2H2-type" evidence="13">
    <location>
        <begin position="197"/>
        <end position="226"/>
    </location>
</feature>
<dbReference type="GO" id="GO:0000978">
    <property type="term" value="F:RNA polymerase II cis-regulatory region sequence-specific DNA binding"/>
    <property type="evidence" value="ECO:0007669"/>
    <property type="project" value="TreeGrafter"/>
</dbReference>
<keyword evidence="3" id="KW-0479">Metal-binding</keyword>
<keyword evidence="10" id="KW-0539">Nucleus</keyword>
<dbReference type="GO" id="GO:0008270">
    <property type="term" value="F:zinc ion binding"/>
    <property type="evidence" value="ECO:0007669"/>
    <property type="project" value="UniProtKB-KW"/>
</dbReference>
<sequence length="487" mass="53256">MDLTNILNGKQSGQAGTEEGRAQAEARVQIQGNEQDLQQVRMSQSQPQSPLGEFAHASGEDAQRSATSPVGSERSILSAPPTMMTHPVTVPHPSQIDPTIQQISQQMAPQPQMTPQQMPPQQMVPQQQMPPQQMPNPFPVQPGQPMMGQGEERRGPGRPCSGDSSAKAFQCNTCGKAFARRSDLGRHERIHTGERPHVCDHPGCGKQFIQRSALTVHSRVHTGEKPHLCETCGKPFSDSSSLARHRRIHSGKRPYTCPYANCQKTFTRRTTLTRHQNQHTGTIPESHEQLAAMMQRQPQQAMRPGRPPKPALERLIGTAEAATNAANAEMAANSSPHATPPPGQRGQTASPTSDMSRQGQDFANNIWRGGNNAIASHLQNFTTGKFESIRLRQQLPTPFCDLGRPPTSHPTSNPSYMPPLPTLEPRADHNSNSRHSSPHAGSPVLGSIGFQSPTQDNATPDYNNMFQNQEFASASFARAPEQANSFR</sequence>
<dbReference type="GO" id="GO:0005667">
    <property type="term" value="C:transcription regulator complex"/>
    <property type="evidence" value="ECO:0007669"/>
    <property type="project" value="TreeGrafter"/>
</dbReference>
<feature type="region of interest" description="Disordered" evidence="12">
    <location>
        <begin position="145"/>
        <end position="165"/>
    </location>
</feature>
<feature type="compositionally biased region" description="Low complexity" evidence="12">
    <location>
        <begin position="291"/>
        <end position="304"/>
    </location>
</feature>
<evidence type="ECO:0000259" key="13">
    <source>
        <dbReference type="PROSITE" id="PS50157"/>
    </source>
</evidence>
<gene>
    <name evidence="14" type="ORF">BJ508DRAFT_143281</name>
</gene>
<dbReference type="Proteomes" id="UP000275078">
    <property type="component" value="Unassembled WGS sequence"/>
</dbReference>
<feature type="region of interest" description="Disordered" evidence="12">
    <location>
        <begin position="111"/>
        <end position="132"/>
    </location>
</feature>
<accession>A0A3N4HZF2</accession>
<evidence type="ECO:0000313" key="15">
    <source>
        <dbReference type="Proteomes" id="UP000275078"/>
    </source>
</evidence>
<dbReference type="EMBL" id="ML119701">
    <property type="protein sequence ID" value="RPA79245.1"/>
    <property type="molecule type" value="Genomic_DNA"/>
</dbReference>